<accession>A0A1B7L4N9</accession>
<keyword evidence="1" id="KW-1133">Transmembrane helix</keyword>
<dbReference type="Proteomes" id="UP000078225">
    <property type="component" value="Unassembled WGS sequence"/>
</dbReference>
<evidence type="ECO:0008006" key="4">
    <source>
        <dbReference type="Google" id="ProtNLM"/>
    </source>
</evidence>
<dbReference type="STRING" id="1691903.A9B99_08000"/>
<dbReference type="RefSeq" id="WP_064597958.1">
    <property type="nucleotide sequence ID" value="NZ_CP134782.1"/>
</dbReference>
<sequence length="181" mass="20715">MNESLNFLPWRDQRRKSLFWLWGRRSFIALCCVGITLVLVVLPLHTCLRVNMNVASTFPALYNHQQLAVVGLETKLTRLAQIRQANDTMKKRQQRLHRWRQSLVYLSQQLPEDTWITRLVVQHNTLSVEGVGLSAEGTLACETVLAALPGVDQLKVNHITRRNGEIHFGFTLQGEKDDVDS</sequence>
<proteinExistence type="predicted"/>
<comment type="caution">
    <text evidence="2">The sequence shown here is derived from an EMBL/GenBank/DDBJ whole genome shotgun (WGS) entry which is preliminary data.</text>
</comment>
<gene>
    <name evidence="2" type="ORF">A9B99_08000</name>
</gene>
<dbReference type="OrthoDB" id="6561867at2"/>
<organism evidence="2 3">
    <name type="scientific">Mangrovibacter phragmitis</name>
    <dbReference type="NCBI Taxonomy" id="1691903"/>
    <lineage>
        <taxon>Bacteria</taxon>
        <taxon>Pseudomonadati</taxon>
        <taxon>Pseudomonadota</taxon>
        <taxon>Gammaproteobacteria</taxon>
        <taxon>Enterobacterales</taxon>
        <taxon>Enterobacteriaceae</taxon>
        <taxon>Mangrovibacter</taxon>
    </lineage>
</organism>
<dbReference type="AlphaFoldDB" id="A0A1B7L4N9"/>
<evidence type="ECO:0000313" key="2">
    <source>
        <dbReference type="EMBL" id="OAT77235.1"/>
    </source>
</evidence>
<evidence type="ECO:0000313" key="3">
    <source>
        <dbReference type="Proteomes" id="UP000078225"/>
    </source>
</evidence>
<keyword evidence="3" id="KW-1185">Reference proteome</keyword>
<feature type="transmembrane region" description="Helical" evidence="1">
    <location>
        <begin position="21"/>
        <end position="44"/>
    </location>
</feature>
<evidence type="ECO:0000256" key="1">
    <source>
        <dbReference type="SAM" id="Phobius"/>
    </source>
</evidence>
<protein>
    <recommendedName>
        <fullName evidence="4">Fimbrial assembly protein</fullName>
    </recommendedName>
</protein>
<dbReference type="EMBL" id="LYRP01000012">
    <property type="protein sequence ID" value="OAT77235.1"/>
    <property type="molecule type" value="Genomic_DNA"/>
</dbReference>
<keyword evidence="1" id="KW-0472">Membrane</keyword>
<name>A0A1B7L4N9_9ENTR</name>
<keyword evidence="1" id="KW-0812">Transmembrane</keyword>
<reference evidence="3" key="1">
    <citation type="submission" date="2016-05" db="EMBL/GenBank/DDBJ databases">
        <authorList>
            <person name="Behera P."/>
            <person name="Vaishampayan P."/>
            <person name="Singh N."/>
            <person name="Raina V."/>
            <person name="Suar M."/>
            <person name="Pattnaik A."/>
            <person name="Rastogi G."/>
        </authorList>
    </citation>
    <scope>NUCLEOTIDE SEQUENCE [LARGE SCALE GENOMIC DNA]</scope>
    <source>
        <strain evidence="3">MP23</strain>
    </source>
</reference>
<dbReference type="InterPro" id="IPR007813">
    <property type="entry name" value="PilN"/>
</dbReference>
<dbReference type="Pfam" id="PF05137">
    <property type="entry name" value="PilN"/>
    <property type="match status" value="1"/>
</dbReference>